<evidence type="ECO:0000256" key="1">
    <source>
        <dbReference type="ARBA" id="ARBA00004123"/>
    </source>
</evidence>
<accession>A0A316VJF9</accession>
<sequence>MEGETGMSPKGDEKKGSEKRTGEKKDSTGQKRVRNRPNRSKNAKKEAEAKGEPAEKAEDQKQNTGEAAPKKRKQRRNKKKKTKKEAKEAKESGDFNPKIKLKVIIRRLPPNLPEHIFWQAISPWVLRSESQKGVAPTEDKSGSLAESSSSKVPFADQAYFVPGKLKDGSRRGVQADSNASPHTFSRAYIRFHKTDDLVNFHRGFDGHLFRDSKGNEYFAVVEFAPFQRMPEDGVRRKKPDTLAGTIEEDEHYKQFVSILTQTEAELAQEKGQGQLEKTDAQLMAHLTSLSADSQNAQKQAKSTPLLEHLRAQRLAKSGTSAQKQSRTGKTKSAKGTSGSKSKAKAISDPSIPTGPKAMVQKQKDSQKTESGNKKSKKSEKSANSARLDKNSISDHAENNVTQTKKQPKKEQNRTNKAEGENSGVGKIASNKNVTPKIPSSPPAKIAILKREMKDSEGQKQTSTTSTQTMDVEQNLKQPPISRGRRGRGAGSGGDT</sequence>
<comment type="subcellular location">
    <subcellularLocation>
        <location evidence="1">Nucleus</location>
    </subcellularLocation>
</comment>
<feature type="compositionally biased region" description="Basic and acidic residues" evidence="5">
    <location>
        <begin position="448"/>
        <end position="457"/>
    </location>
</feature>
<protein>
    <recommendedName>
        <fullName evidence="6">UPF3 domain-containing protein</fullName>
    </recommendedName>
</protein>
<dbReference type="Gene3D" id="3.30.70.330">
    <property type="match status" value="1"/>
</dbReference>
<evidence type="ECO:0000313" key="8">
    <source>
        <dbReference type="Proteomes" id="UP000245771"/>
    </source>
</evidence>
<keyword evidence="3" id="KW-0866">Nonsense-mediated mRNA decay</keyword>
<dbReference type="InterPro" id="IPR012677">
    <property type="entry name" value="Nucleotide-bd_a/b_plait_sf"/>
</dbReference>
<dbReference type="GO" id="GO:0045727">
    <property type="term" value="P:positive regulation of translation"/>
    <property type="evidence" value="ECO:0007669"/>
    <property type="project" value="TreeGrafter"/>
</dbReference>
<dbReference type="RefSeq" id="XP_025358119.1">
    <property type="nucleotide sequence ID" value="XM_025501329.1"/>
</dbReference>
<dbReference type="AlphaFoldDB" id="A0A316VJF9"/>
<dbReference type="Pfam" id="PF03467">
    <property type="entry name" value="Smg4_UPF3"/>
    <property type="match status" value="1"/>
</dbReference>
<evidence type="ECO:0000256" key="2">
    <source>
        <dbReference type="ARBA" id="ARBA00005991"/>
    </source>
</evidence>
<dbReference type="STRING" id="1280837.A0A316VJF9"/>
<keyword evidence="8" id="KW-1185">Reference proteome</keyword>
<dbReference type="SUPFAM" id="SSF54928">
    <property type="entry name" value="RNA-binding domain, RBD"/>
    <property type="match status" value="1"/>
</dbReference>
<feature type="compositionally biased region" description="Basic residues" evidence="5">
    <location>
        <begin position="31"/>
        <end position="42"/>
    </location>
</feature>
<dbReference type="GeneID" id="37023110"/>
<evidence type="ECO:0000259" key="6">
    <source>
        <dbReference type="Pfam" id="PF03467"/>
    </source>
</evidence>
<evidence type="ECO:0000313" key="7">
    <source>
        <dbReference type="EMBL" id="PWN37817.1"/>
    </source>
</evidence>
<feature type="domain" description="UPF3" evidence="6">
    <location>
        <begin position="100"/>
        <end position="313"/>
    </location>
</feature>
<dbReference type="OrthoDB" id="18087at2759"/>
<dbReference type="InParanoid" id="A0A316VJF9"/>
<dbReference type="EMBL" id="KZ819602">
    <property type="protein sequence ID" value="PWN37817.1"/>
    <property type="molecule type" value="Genomic_DNA"/>
</dbReference>
<name>A0A316VJF9_9BASI</name>
<feature type="region of interest" description="Disordered" evidence="5">
    <location>
        <begin position="314"/>
        <end position="495"/>
    </location>
</feature>
<evidence type="ECO:0000256" key="3">
    <source>
        <dbReference type="ARBA" id="ARBA00023161"/>
    </source>
</evidence>
<feature type="compositionally biased region" description="Basic and acidic residues" evidence="5">
    <location>
        <begin position="408"/>
        <end position="419"/>
    </location>
</feature>
<organism evidence="7 8">
    <name type="scientific">Meira miltonrushii</name>
    <dbReference type="NCBI Taxonomy" id="1280837"/>
    <lineage>
        <taxon>Eukaryota</taxon>
        <taxon>Fungi</taxon>
        <taxon>Dikarya</taxon>
        <taxon>Basidiomycota</taxon>
        <taxon>Ustilaginomycotina</taxon>
        <taxon>Exobasidiomycetes</taxon>
        <taxon>Exobasidiales</taxon>
        <taxon>Brachybasidiaceae</taxon>
        <taxon>Meira</taxon>
    </lineage>
</organism>
<evidence type="ECO:0000256" key="5">
    <source>
        <dbReference type="SAM" id="MobiDB-lite"/>
    </source>
</evidence>
<dbReference type="GO" id="GO:0005737">
    <property type="term" value="C:cytoplasm"/>
    <property type="evidence" value="ECO:0007669"/>
    <property type="project" value="TreeGrafter"/>
</dbReference>
<feature type="region of interest" description="Disordered" evidence="5">
    <location>
        <begin position="1"/>
        <end position="95"/>
    </location>
</feature>
<reference evidence="7 8" key="1">
    <citation type="journal article" date="2018" name="Mol. Biol. Evol.">
        <title>Broad Genomic Sampling Reveals a Smut Pathogenic Ancestry of the Fungal Clade Ustilaginomycotina.</title>
        <authorList>
            <person name="Kijpornyongpan T."/>
            <person name="Mondo S.J."/>
            <person name="Barry K."/>
            <person name="Sandor L."/>
            <person name="Lee J."/>
            <person name="Lipzen A."/>
            <person name="Pangilinan J."/>
            <person name="LaButti K."/>
            <person name="Hainaut M."/>
            <person name="Henrissat B."/>
            <person name="Grigoriev I.V."/>
            <person name="Spatafora J.W."/>
            <person name="Aime M.C."/>
        </authorList>
    </citation>
    <scope>NUCLEOTIDE SEQUENCE [LARGE SCALE GENOMIC DNA]</scope>
    <source>
        <strain evidence="7 8">MCA 3882</strain>
    </source>
</reference>
<feature type="compositionally biased region" description="Basic and acidic residues" evidence="5">
    <location>
        <begin position="361"/>
        <end position="372"/>
    </location>
</feature>
<dbReference type="GO" id="GO:0000184">
    <property type="term" value="P:nuclear-transcribed mRNA catabolic process, nonsense-mediated decay"/>
    <property type="evidence" value="ECO:0007669"/>
    <property type="project" value="UniProtKB-KW"/>
</dbReference>
<dbReference type="PANTHER" id="PTHR13112:SF0">
    <property type="entry name" value="FI21285P1"/>
    <property type="match status" value="1"/>
</dbReference>
<gene>
    <name evidence="7" type="ORF">FA14DRAFT_183631</name>
</gene>
<evidence type="ECO:0000256" key="4">
    <source>
        <dbReference type="ARBA" id="ARBA00023242"/>
    </source>
</evidence>
<dbReference type="InterPro" id="IPR005120">
    <property type="entry name" value="UPF3_dom"/>
</dbReference>
<dbReference type="GO" id="GO:0005730">
    <property type="term" value="C:nucleolus"/>
    <property type="evidence" value="ECO:0007669"/>
    <property type="project" value="TreeGrafter"/>
</dbReference>
<feature type="compositionally biased region" description="Basic and acidic residues" evidence="5">
    <location>
        <begin position="386"/>
        <end position="397"/>
    </location>
</feature>
<feature type="compositionally biased region" description="Basic and acidic residues" evidence="5">
    <location>
        <begin position="43"/>
        <end position="61"/>
    </location>
</feature>
<keyword evidence="4" id="KW-0539">Nucleus</keyword>
<dbReference type="InterPro" id="IPR035979">
    <property type="entry name" value="RBD_domain_sf"/>
</dbReference>
<dbReference type="Proteomes" id="UP000245771">
    <property type="component" value="Unassembled WGS sequence"/>
</dbReference>
<dbReference type="GO" id="GO:0003729">
    <property type="term" value="F:mRNA binding"/>
    <property type="evidence" value="ECO:0007669"/>
    <property type="project" value="TreeGrafter"/>
</dbReference>
<feature type="compositionally biased region" description="Basic and acidic residues" evidence="5">
    <location>
        <begin position="10"/>
        <end position="29"/>
    </location>
</feature>
<comment type="similarity">
    <text evidence="2">Belongs to the RENT3 family.</text>
</comment>
<dbReference type="CDD" id="cd12455">
    <property type="entry name" value="RRM_like_Smg4_UPF3"/>
    <property type="match status" value="1"/>
</dbReference>
<feature type="compositionally biased region" description="Basic residues" evidence="5">
    <location>
        <begin position="70"/>
        <end position="84"/>
    </location>
</feature>
<proteinExistence type="inferred from homology"/>
<dbReference type="PANTHER" id="PTHR13112">
    <property type="entry name" value="UPF3 REGULATOR OF NONSENSE TRANSCRIPTS-LIKE PROTEIN"/>
    <property type="match status" value="1"/>
</dbReference>
<dbReference type="InterPro" id="IPR039722">
    <property type="entry name" value="Upf3"/>
</dbReference>